<keyword evidence="2 8" id="KW-0812">Transmembrane</keyword>
<feature type="transmembrane region" description="Helical" evidence="8">
    <location>
        <begin position="116"/>
        <end position="133"/>
    </location>
</feature>
<dbReference type="Gene3D" id="3.40.50.300">
    <property type="entry name" value="P-loop containing nucleotide triphosphate hydrolases"/>
    <property type="match status" value="1"/>
</dbReference>
<feature type="domain" description="ABC transporter" evidence="9">
    <location>
        <begin position="389"/>
        <end position="625"/>
    </location>
</feature>
<dbReference type="PROSITE" id="PS50893">
    <property type="entry name" value="ABC_TRANSPORTER_2"/>
    <property type="match status" value="1"/>
</dbReference>
<evidence type="ECO:0000313" key="12">
    <source>
        <dbReference type="Proteomes" id="UP000295277"/>
    </source>
</evidence>
<dbReference type="GO" id="GO:0030253">
    <property type="term" value="P:protein secretion by the type I secretion system"/>
    <property type="evidence" value="ECO:0007669"/>
    <property type="project" value="InterPro"/>
</dbReference>
<dbReference type="GO" id="GO:0005886">
    <property type="term" value="C:plasma membrane"/>
    <property type="evidence" value="ECO:0007669"/>
    <property type="project" value="UniProtKB-SubCell"/>
</dbReference>
<dbReference type="EMBL" id="SLVM01000024">
    <property type="protein sequence ID" value="TCM78991.1"/>
    <property type="molecule type" value="Genomic_DNA"/>
</dbReference>
<dbReference type="PANTHER" id="PTHR24221:SF248">
    <property type="entry name" value="ABC TRANSPORTER TRANSMEMBRANE REGION"/>
    <property type="match status" value="1"/>
</dbReference>
<comment type="caution">
    <text evidence="11">The sequence shown here is derived from an EMBL/GenBank/DDBJ whole genome shotgun (WGS) entry which is preliminary data.</text>
</comment>
<evidence type="ECO:0000256" key="2">
    <source>
        <dbReference type="ARBA" id="ARBA00022692"/>
    </source>
</evidence>
<evidence type="ECO:0000256" key="5">
    <source>
        <dbReference type="ARBA" id="ARBA00022989"/>
    </source>
</evidence>
<keyword evidence="4 11" id="KW-0067">ATP-binding</keyword>
<name>A0A4R1YN31_9RHOB</name>
<dbReference type="Pfam" id="PF00005">
    <property type="entry name" value="ABC_tran"/>
    <property type="match status" value="1"/>
</dbReference>
<keyword evidence="3" id="KW-0547">Nucleotide-binding</keyword>
<organism evidence="11 12">
    <name type="scientific">Rhodovulum steppense</name>
    <dbReference type="NCBI Taxonomy" id="540251"/>
    <lineage>
        <taxon>Bacteria</taxon>
        <taxon>Pseudomonadati</taxon>
        <taxon>Pseudomonadota</taxon>
        <taxon>Alphaproteobacteria</taxon>
        <taxon>Rhodobacterales</taxon>
        <taxon>Paracoccaceae</taxon>
        <taxon>Rhodovulum</taxon>
    </lineage>
</organism>
<evidence type="ECO:0000256" key="7">
    <source>
        <dbReference type="SAM" id="MobiDB-lite"/>
    </source>
</evidence>
<feature type="transmembrane region" description="Helical" evidence="8">
    <location>
        <begin position="217"/>
        <end position="236"/>
    </location>
</feature>
<feature type="transmembrane region" description="Helical" evidence="8">
    <location>
        <begin position="305"/>
        <end position="323"/>
    </location>
</feature>
<dbReference type="InterPro" id="IPR017871">
    <property type="entry name" value="ABC_transporter-like_CS"/>
</dbReference>
<dbReference type="PANTHER" id="PTHR24221">
    <property type="entry name" value="ATP-BINDING CASSETTE SUB-FAMILY B"/>
    <property type="match status" value="1"/>
</dbReference>
<evidence type="ECO:0000256" key="8">
    <source>
        <dbReference type="SAM" id="Phobius"/>
    </source>
</evidence>
<dbReference type="SUPFAM" id="SSF90123">
    <property type="entry name" value="ABC transporter transmembrane region"/>
    <property type="match status" value="1"/>
</dbReference>
<dbReference type="InterPro" id="IPR010128">
    <property type="entry name" value="ATPase_T1SS_PrtD-like"/>
</dbReference>
<reference evidence="11 12" key="1">
    <citation type="submission" date="2019-03" db="EMBL/GenBank/DDBJ databases">
        <title>Genomic Encyclopedia of Type Strains, Phase IV (KMG-IV): sequencing the most valuable type-strain genomes for metagenomic binning, comparative biology and taxonomic classification.</title>
        <authorList>
            <person name="Goeker M."/>
        </authorList>
    </citation>
    <scope>NUCLEOTIDE SEQUENCE [LARGE SCALE GENOMIC DNA]</scope>
    <source>
        <strain evidence="11 12">DSM 21153</strain>
    </source>
</reference>
<dbReference type="SMART" id="SM00382">
    <property type="entry name" value="AAA"/>
    <property type="match status" value="1"/>
</dbReference>
<proteinExistence type="predicted"/>
<dbReference type="Proteomes" id="UP000295277">
    <property type="component" value="Unassembled WGS sequence"/>
</dbReference>
<keyword evidence="6 8" id="KW-0472">Membrane</keyword>
<dbReference type="SUPFAM" id="SSF52540">
    <property type="entry name" value="P-loop containing nucleoside triphosphate hydrolases"/>
    <property type="match status" value="1"/>
</dbReference>
<dbReference type="GO" id="GO:0016887">
    <property type="term" value="F:ATP hydrolysis activity"/>
    <property type="evidence" value="ECO:0007669"/>
    <property type="project" value="InterPro"/>
</dbReference>
<evidence type="ECO:0000259" key="9">
    <source>
        <dbReference type="PROSITE" id="PS50893"/>
    </source>
</evidence>
<dbReference type="GO" id="GO:0005524">
    <property type="term" value="F:ATP binding"/>
    <property type="evidence" value="ECO:0007669"/>
    <property type="project" value="UniProtKB-KW"/>
</dbReference>
<evidence type="ECO:0000256" key="4">
    <source>
        <dbReference type="ARBA" id="ARBA00022840"/>
    </source>
</evidence>
<protein>
    <submittedName>
        <fullName evidence="11">ATP-binding cassette subfamily C protein</fullName>
    </submittedName>
</protein>
<dbReference type="GO" id="GO:0034040">
    <property type="term" value="F:ATPase-coupled lipid transmembrane transporter activity"/>
    <property type="evidence" value="ECO:0007669"/>
    <property type="project" value="TreeGrafter"/>
</dbReference>
<feature type="transmembrane region" description="Helical" evidence="8">
    <location>
        <begin position="191"/>
        <end position="211"/>
    </location>
</feature>
<dbReference type="InterPro" id="IPR003593">
    <property type="entry name" value="AAA+_ATPase"/>
</dbReference>
<sequence length="640" mass="69186">MWDAAAESKPTCRDAPTRPAVTICLPISFRLRVSCGMPRVASGLTLARVHSRPARGSPMKSQSGQHEFTLASAHSSKLLLAIMAFSVFTNLLMLTGPLFMLQVYDRVLGSRSEETLVALLILVSALYFFYWILEFSRGRVMARIGVRLQASMGQRIFAAFIERAALRRGRGPGDGALQDLDAVRSLFSSPALLAIFDMPWTPFFLFAIFLFHPSLGWLALAGAFILLTVTLLNRVLTRKSLEGAQGLSTQAQRLARQAEESAALVWSQGMTRAMTDRWQRLMGRAGQESLVANDKTGTFTSFTKAFRLYLQSAMLALGAWLVLKHEMTAGAMIAGSILLGRALAPVEQVLGQWAMIQRARSGWKTLNAFLEMIPTRNAPIELPEPDARLVISNVGLRGAPGSPPILQGISFHINPGEVLGVIGNSGAGKSSLASVIQGLCPASTGDVRLGGATLDQYGAERLGRLIGCLPQDVRFFDGTVAENIAHMAQQPDTTRVIKAAQLARAHEIVLKLPKGYDTLLQEGDRLLSGGQRQRLALARALYHDPVLLVLDEPNSALDAAGSEALNNVVADMKAAGKSVLIMTHRPSAIAVCDNLLVLDQGSQKAFGPRDKMVQPPGRNSYEPKKPILPKQETLPEGAAA</sequence>
<dbReference type="Gene3D" id="1.20.1560.10">
    <property type="entry name" value="ABC transporter type 1, transmembrane domain"/>
    <property type="match status" value="1"/>
</dbReference>
<dbReference type="InterPro" id="IPR027417">
    <property type="entry name" value="P-loop_NTPase"/>
</dbReference>
<dbReference type="InterPro" id="IPR011527">
    <property type="entry name" value="ABC1_TM_dom"/>
</dbReference>
<evidence type="ECO:0000313" key="11">
    <source>
        <dbReference type="EMBL" id="TCM78991.1"/>
    </source>
</evidence>
<dbReference type="Pfam" id="PF00664">
    <property type="entry name" value="ABC_membrane"/>
    <property type="match status" value="1"/>
</dbReference>
<dbReference type="InterPro" id="IPR003439">
    <property type="entry name" value="ABC_transporter-like_ATP-bd"/>
</dbReference>
<gene>
    <name evidence="11" type="ORF">EV216_12438</name>
</gene>
<dbReference type="InterPro" id="IPR039421">
    <property type="entry name" value="Type_1_exporter"/>
</dbReference>
<dbReference type="NCBIfam" id="TIGR01842">
    <property type="entry name" value="type_I_sec_PrtD"/>
    <property type="match status" value="1"/>
</dbReference>
<keyword evidence="12" id="KW-1185">Reference proteome</keyword>
<dbReference type="GO" id="GO:0030256">
    <property type="term" value="C:type I protein secretion system complex"/>
    <property type="evidence" value="ECO:0007669"/>
    <property type="project" value="InterPro"/>
</dbReference>
<evidence type="ECO:0000256" key="3">
    <source>
        <dbReference type="ARBA" id="ARBA00022741"/>
    </source>
</evidence>
<comment type="subcellular location">
    <subcellularLocation>
        <location evidence="1">Cell membrane</location>
        <topology evidence="1">Multi-pass membrane protein</topology>
    </subcellularLocation>
</comment>
<evidence type="ECO:0000259" key="10">
    <source>
        <dbReference type="PROSITE" id="PS50929"/>
    </source>
</evidence>
<dbReference type="InterPro" id="IPR036640">
    <property type="entry name" value="ABC1_TM_sf"/>
</dbReference>
<evidence type="ECO:0000256" key="1">
    <source>
        <dbReference type="ARBA" id="ARBA00004651"/>
    </source>
</evidence>
<dbReference type="GO" id="GO:0140359">
    <property type="term" value="F:ABC-type transporter activity"/>
    <property type="evidence" value="ECO:0007669"/>
    <property type="project" value="InterPro"/>
</dbReference>
<keyword evidence="5 8" id="KW-1133">Transmembrane helix</keyword>
<dbReference type="PROSITE" id="PS50929">
    <property type="entry name" value="ABC_TM1F"/>
    <property type="match status" value="1"/>
</dbReference>
<feature type="transmembrane region" description="Helical" evidence="8">
    <location>
        <begin position="78"/>
        <end position="104"/>
    </location>
</feature>
<feature type="region of interest" description="Disordered" evidence="7">
    <location>
        <begin position="605"/>
        <end position="640"/>
    </location>
</feature>
<dbReference type="PROSITE" id="PS00211">
    <property type="entry name" value="ABC_TRANSPORTER_1"/>
    <property type="match status" value="1"/>
</dbReference>
<accession>A0A4R1YN31</accession>
<dbReference type="AlphaFoldDB" id="A0A4R1YN31"/>
<feature type="domain" description="ABC transmembrane type-1" evidence="10">
    <location>
        <begin position="80"/>
        <end position="358"/>
    </location>
</feature>
<evidence type="ECO:0000256" key="6">
    <source>
        <dbReference type="ARBA" id="ARBA00023136"/>
    </source>
</evidence>